<dbReference type="InterPro" id="IPR000873">
    <property type="entry name" value="AMP-dep_synth/lig_dom"/>
</dbReference>
<reference evidence="6" key="1">
    <citation type="submission" date="2009-11" db="EMBL/GenBank/DDBJ databases">
        <title>The complete chromosome 2 of Sphaerobacter thermophilus DSM 20745.</title>
        <authorList>
            <person name="Lucas S."/>
            <person name="Copeland A."/>
            <person name="Lapidus A."/>
            <person name="Glavina del Rio T."/>
            <person name="Dalin E."/>
            <person name="Tice H."/>
            <person name="Bruce D."/>
            <person name="Goodwin L."/>
            <person name="Pitluck S."/>
            <person name="Kyrpides N."/>
            <person name="Mavromatis K."/>
            <person name="Ivanova N."/>
            <person name="Mikhailova N."/>
            <person name="LaButti K.M."/>
            <person name="Clum A."/>
            <person name="Sun H.I."/>
            <person name="Brettin T."/>
            <person name="Detter J.C."/>
            <person name="Han C."/>
            <person name="Larimer F."/>
            <person name="Land M."/>
            <person name="Hauser L."/>
            <person name="Markowitz V."/>
            <person name="Cheng J.F."/>
            <person name="Hugenholtz P."/>
            <person name="Woyke T."/>
            <person name="Wu D."/>
            <person name="Steenblock K."/>
            <person name="Schneider S."/>
            <person name="Pukall R."/>
            <person name="Goeker M."/>
            <person name="Klenk H.P."/>
            <person name="Eisen J.A."/>
        </authorList>
    </citation>
    <scope>NUCLEOTIDE SEQUENCE [LARGE SCALE GENOMIC DNA]</scope>
    <source>
        <strain evidence="6">ATCC 49802 / DSM 20745 / S 6022</strain>
    </source>
</reference>
<dbReference type="FunCoup" id="D1C9B6">
    <property type="interactions" value="293"/>
</dbReference>
<comment type="similarity">
    <text evidence="1">Belongs to the ATP-dependent AMP-binding enzyme family.</text>
</comment>
<evidence type="ECO:0000313" key="5">
    <source>
        <dbReference type="EMBL" id="ACZ40409.1"/>
    </source>
</evidence>
<evidence type="ECO:0000256" key="2">
    <source>
        <dbReference type="ARBA" id="ARBA00022598"/>
    </source>
</evidence>
<dbReference type="FunFam" id="3.30.300.30:FF:000008">
    <property type="entry name" value="2,3-dihydroxybenzoate-AMP ligase"/>
    <property type="match status" value="1"/>
</dbReference>
<sequence length="544" mass="59013">MSERPWLAHYPPGVPATLEYPEVTLDQFIEQSVAKHADLTALRFATISMTYRELWGRVLRCAAALAELGIGKGDRVALMLPNCPQYVIAYFGTLRAGGIVVQVSPLSTPRELVHHLSTSGAETIVVADMLYPMVQAVLPQVNLRNVLVTRLRGEVTPGPEARAFEEVLMSTTGAPPDVQVTPDDVAVLQYTGGTTGIAKGAMLTHRNLVVNVLQSAAPNPDFPSGADLRVLTVLPLFHVYGMTVCMNLGLARGGELILLPRFEPAEVLETIKATQPTSFPGVPTMYVAINSVPNAEEYGVGSIRFCNSGGAPMPLEVMEAFEQRFGATIIEGYGLSETSPVTHVNPATGLRKPGTIGIPVPDTDAEIVDIDTGTRVLPPGEPGELRIRGPQVMAGYWGMPEETADAMRDGWFYTGDIATMDEDGYFTIVDRKKDMILASGLNVYPREVEEVLYEHPAVLEAGVIGVPDPYRGESVKAYVVLKPGASATAEELEAYCREHLSAYKVPHAFEFRDTLPKSGVGKVLRRVLVEEERQRTPEETATSE</sequence>
<evidence type="ECO:0000256" key="1">
    <source>
        <dbReference type="ARBA" id="ARBA00006432"/>
    </source>
</evidence>
<dbReference type="CDD" id="cd05936">
    <property type="entry name" value="FC-FACS_FadD_like"/>
    <property type="match status" value="1"/>
</dbReference>
<dbReference type="PANTHER" id="PTHR43767:SF12">
    <property type="entry name" value="AMP-DEPENDENT SYNTHETASE AND LIGASE"/>
    <property type="match status" value="1"/>
</dbReference>
<evidence type="ECO:0000313" key="6">
    <source>
        <dbReference type="Proteomes" id="UP000002027"/>
    </source>
</evidence>
<protein>
    <submittedName>
        <fullName evidence="5">AMP-dependent synthetase and ligase</fullName>
    </submittedName>
</protein>
<dbReference type="AlphaFoldDB" id="D1C9B6"/>
<evidence type="ECO:0000259" key="3">
    <source>
        <dbReference type="Pfam" id="PF00501"/>
    </source>
</evidence>
<keyword evidence="2 5" id="KW-0436">Ligase</keyword>
<organism evidence="5 6">
    <name type="scientific">Sphaerobacter thermophilus (strain ATCC 49802 / DSM 20745 / KCCM 41009 / NCIMB 13125 / S 6022)</name>
    <dbReference type="NCBI Taxonomy" id="479434"/>
    <lineage>
        <taxon>Bacteria</taxon>
        <taxon>Pseudomonadati</taxon>
        <taxon>Thermomicrobiota</taxon>
        <taxon>Thermomicrobia</taxon>
        <taxon>Sphaerobacterales</taxon>
        <taxon>Sphaerobacterineae</taxon>
        <taxon>Sphaerobacteraceae</taxon>
        <taxon>Sphaerobacter</taxon>
    </lineage>
</organism>
<dbReference type="FunFam" id="3.40.50.12780:FF:000003">
    <property type="entry name" value="Long-chain-fatty-acid--CoA ligase FadD"/>
    <property type="match status" value="1"/>
</dbReference>
<proteinExistence type="inferred from homology"/>
<name>D1C9B6_SPHTD</name>
<dbReference type="InterPro" id="IPR020845">
    <property type="entry name" value="AMP-binding_CS"/>
</dbReference>
<dbReference type="InterPro" id="IPR042099">
    <property type="entry name" value="ANL_N_sf"/>
</dbReference>
<evidence type="ECO:0000259" key="4">
    <source>
        <dbReference type="Pfam" id="PF13193"/>
    </source>
</evidence>
<dbReference type="OrthoDB" id="9781737at2"/>
<dbReference type="Pfam" id="PF00501">
    <property type="entry name" value="AMP-binding"/>
    <property type="match status" value="1"/>
</dbReference>
<dbReference type="SUPFAM" id="SSF56801">
    <property type="entry name" value="Acetyl-CoA synthetase-like"/>
    <property type="match status" value="1"/>
</dbReference>
<feature type="domain" description="AMP-binding enzyme C-terminal" evidence="4">
    <location>
        <begin position="447"/>
        <end position="522"/>
    </location>
</feature>
<dbReference type="GO" id="GO:0016877">
    <property type="term" value="F:ligase activity, forming carbon-sulfur bonds"/>
    <property type="evidence" value="ECO:0007669"/>
    <property type="project" value="UniProtKB-ARBA"/>
</dbReference>
<dbReference type="KEGG" id="sti:Sthe_3006"/>
<dbReference type="RefSeq" id="WP_012873444.1">
    <property type="nucleotide sequence ID" value="NC_013524.1"/>
</dbReference>
<dbReference type="PANTHER" id="PTHR43767">
    <property type="entry name" value="LONG-CHAIN-FATTY-ACID--COA LIGASE"/>
    <property type="match status" value="1"/>
</dbReference>
<dbReference type="Gene3D" id="3.30.300.30">
    <property type="match status" value="1"/>
</dbReference>
<dbReference type="EMBL" id="CP001824">
    <property type="protein sequence ID" value="ACZ40409.1"/>
    <property type="molecule type" value="Genomic_DNA"/>
</dbReference>
<dbReference type="Gene3D" id="3.40.50.12780">
    <property type="entry name" value="N-terminal domain of ligase-like"/>
    <property type="match status" value="1"/>
</dbReference>
<dbReference type="eggNOG" id="COG0318">
    <property type="taxonomic scope" value="Bacteria"/>
</dbReference>
<dbReference type="InterPro" id="IPR045851">
    <property type="entry name" value="AMP-bd_C_sf"/>
</dbReference>
<feature type="domain" description="AMP-dependent synthetase/ligase" evidence="3">
    <location>
        <begin position="30"/>
        <end position="397"/>
    </location>
</feature>
<dbReference type="PROSITE" id="PS00455">
    <property type="entry name" value="AMP_BINDING"/>
    <property type="match status" value="1"/>
</dbReference>
<reference evidence="5 6" key="2">
    <citation type="journal article" date="2010" name="Stand. Genomic Sci.">
        <title>Complete genome sequence of Desulfohalobium retbaense type strain (HR(100)).</title>
        <authorList>
            <person name="Spring S."/>
            <person name="Nolan M."/>
            <person name="Lapidus A."/>
            <person name="Glavina Del Rio T."/>
            <person name="Copeland A."/>
            <person name="Tice H."/>
            <person name="Cheng J.F."/>
            <person name="Lucas S."/>
            <person name="Land M."/>
            <person name="Chen F."/>
            <person name="Bruce D."/>
            <person name="Goodwin L."/>
            <person name="Pitluck S."/>
            <person name="Ivanova N."/>
            <person name="Mavromatis K."/>
            <person name="Mikhailova N."/>
            <person name="Pati A."/>
            <person name="Chen A."/>
            <person name="Palaniappan K."/>
            <person name="Hauser L."/>
            <person name="Chang Y.J."/>
            <person name="Jeffries C.D."/>
            <person name="Munk C."/>
            <person name="Kiss H."/>
            <person name="Chain P."/>
            <person name="Han C."/>
            <person name="Brettin T."/>
            <person name="Detter J.C."/>
            <person name="Schuler E."/>
            <person name="Goker M."/>
            <person name="Rohde M."/>
            <person name="Bristow J."/>
            <person name="Eisen J.A."/>
            <person name="Markowitz V."/>
            <person name="Hugenholtz P."/>
            <person name="Kyrpides N.C."/>
            <person name="Klenk H.P."/>
        </authorList>
    </citation>
    <scope>NUCLEOTIDE SEQUENCE [LARGE SCALE GENOMIC DNA]</scope>
    <source>
        <strain evidence="6">ATCC 49802 / DSM 20745 / S 6022</strain>
    </source>
</reference>
<dbReference type="Proteomes" id="UP000002027">
    <property type="component" value="Chromosome 2"/>
</dbReference>
<gene>
    <name evidence="5" type="ordered locus">Sthe_3006</name>
</gene>
<dbReference type="NCBIfam" id="NF004837">
    <property type="entry name" value="PRK06187.1"/>
    <property type="match status" value="1"/>
</dbReference>
<dbReference type="InterPro" id="IPR025110">
    <property type="entry name" value="AMP-bd_C"/>
</dbReference>
<dbReference type="Pfam" id="PF13193">
    <property type="entry name" value="AMP-binding_C"/>
    <property type="match status" value="1"/>
</dbReference>
<accession>D1C9B6</accession>
<keyword evidence="6" id="KW-1185">Reference proteome</keyword>
<dbReference type="InParanoid" id="D1C9B6"/>
<dbReference type="HOGENOM" id="CLU_000022_59_7_0"/>
<dbReference type="STRING" id="479434.Sthe_3006"/>
<dbReference type="InterPro" id="IPR050237">
    <property type="entry name" value="ATP-dep_AMP-bd_enzyme"/>
</dbReference>